<keyword evidence="3" id="KW-1185">Reference proteome</keyword>
<name>A0A853JBU4_9GAMM</name>
<dbReference type="Gene3D" id="3.10.450.50">
    <property type="match status" value="1"/>
</dbReference>
<comment type="caution">
    <text evidence="2">The sequence shown here is derived from an EMBL/GenBank/DDBJ whole genome shotgun (WGS) entry which is preliminary data.</text>
</comment>
<feature type="domain" description="SnoaL-like" evidence="1">
    <location>
        <begin position="28"/>
        <end position="133"/>
    </location>
</feature>
<dbReference type="InterPro" id="IPR037401">
    <property type="entry name" value="SnoaL-like"/>
</dbReference>
<reference evidence="2 3" key="1">
    <citation type="submission" date="2020-07" db="EMBL/GenBank/DDBJ databases">
        <title>Luteimonas sp. SJ-92.</title>
        <authorList>
            <person name="Huang X.-X."/>
            <person name="Xu L."/>
            <person name="Sun J.-Q."/>
        </authorList>
    </citation>
    <scope>NUCLEOTIDE SEQUENCE [LARGE SCALE GENOMIC DNA]</scope>
    <source>
        <strain evidence="2 3">SJ-92</strain>
    </source>
</reference>
<protein>
    <submittedName>
        <fullName evidence="2">Nuclear transport factor 2 family protein</fullName>
    </submittedName>
</protein>
<dbReference type="Pfam" id="PF12680">
    <property type="entry name" value="SnoaL_2"/>
    <property type="match status" value="1"/>
</dbReference>
<organism evidence="2 3">
    <name type="scientific">Luteimonas salinisoli</name>
    <dbReference type="NCBI Taxonomy" id="2752307"/>
    <lineage>
        <taxon>Bacteria</taxon>
        <taxon>Pseudomonadati</taxon>
        <taxon>Pseudomonadota</taxon>
        <taxon>Gammaproteobacteria</taxon>
        <taxon>Lysobacterales</taxon>
        <taxon>Lysobacteraceae</taxon>
        <taxon>Luteimonas</taxon>
    </lineage>
</organism>
<dbReference type="PANTHER" id="PTHR41252">
    <property type="entry name" value="BLR2505 PROTEIN"/>
    <property type="match status" value="1"/>
</dbReference>
<dbReference type="InterPro" id="IPR032710">
    <property type="entry name" value="NTF2-like_dom_sf"/>
</dbReference>
<dbReference type="PANTHER" id="PTHR41252:SF1">
    <property type="entry name" value="BLR2505 PROTEIN"/>
    <property type="match status" value="1"/>
</dbReference>
<sequence>MLCLASLGPAHAGGATAPSLPDNVALVRTAFDDWRAGTGSVFDLLADDVVWTVAGNSPVSGVYRSKRDFMERAVAPITARLATPIAPEVEHVVAQGDAVVVLWRGTARTRDGGSYRNHYAWHMELEGGRIVRVVAFLDTWALDALMQ</sequence>
<dbReference type="Proteomes" id="UP000578091">
    <property type="component" value="Unassembled WGS sequence"/>
</dbReference>
<dbReference type="SUPFAM" id="SSF54427">
    <property type="entry name" value="NTF2-like"/>
    <property type="match status" value="1"/>
</dbReference>
<evidence type="ECO:0000259" key="1">
    <source>
        <dbReference type="Pfam" id="PF12680"/>
    </source>
</evidence>
<dbReference type="EMBL" id="JACCKA010000049">
    <property type="protein sequence ID" value="NZA26224.1"/>
    <property type="molecule type" value="Genomic_DNA"/>
</dbReference>
<evidence type="ECO:0000313" key="2">
    <source>
        <dbReference type="EMBL" id="NZA26224.1"/>
    </source>
</evidence>
<dbReference type="AlphaFoldDB" id="A0A853JBU4"/>
<evidence type="ECO:0000313" key="3">
    <source>
        <dbReference type="Proteomes" id="UP000578091"/>
    </source>
</evidence>
<proteinExistence type="predicted"/>
<gene>
    <name evidence="2" type="ORF">H0E84_07475</name>
</gene>
<accession>A0A853JBU4</accession>